<reference evidence="1" key="1">
    <citation type="submission" date="2020-07" db="EMBL/GenBank/DDBJ databases">
        <title>The High-quality genome of the commercially important snow crab, Chionoecetes opilio.</title>
        <authorList>
            <person name="Jeong J.-H."/>
            <person name="Ryu S."/>
        </authorList>
    </citation>
    <scope>NUCLEOTIDE SEQUENCE</scope>
    <source>
        <strain evidence="1">MADBK_172401_WGS</strain>
        <tissue evidence="1">Digestive gland</tissue>
    </source>
</reference>
<name>A0A8J5D5Q1_CHIOP</name>
<dbReference type="Proteomes" id="UP000770661">
    <property type="component" value="Unassembled WGS sequence"/>
</dbReference>
<evidence type="ECO:0000313" key="2">
    <source>
        <dbReference type="Proteomes" id="UP000770661"/>
    </source>
</evidence>
<comment type="caution">
    <text evidence="1">The sequence shown here is derived from an EMBL/GenBank/DDBJ whole genome shotgun (WGS) entry which is preliminary data.</text>
</comment>
<dbReference type="GO" id="GO:0008270">
    <property type="term" value="F:zinc ion binding"/>
    <property type="evidence" value="ECO:0007669"/>
    <property type="project" value="TreeGrafter"/>
</dbReference>
<accession>A0A8J5D5Q1</accession>
<dbReference type="PANTHER" id="PTHR13803:SF4">
    <property type="entry name" value="SECRETORY 24CD, ISOFORM C"/>
    <property type="match status" value="1"/>
</dbReference>
<dbReference type="SUPFAM" id="SSF82754">
    <property type="entry name" value="C-terminal, gelsolin-like domain of Sec23/24"/>
    <property type="match status" value="1"/>
</dbReference>
<evidence type="ECO:0000313" key="1">
    <source>
        <dbReference type="EMBL" id="KAG0730337.1"/>
    </source>
</evidence>
<dbReference type="InterPro" id="IPR029006">
    <property type="entry name" value="ADF-H/Gelsolin-like_dom_sf"/>
</dbReference>
<dbReference type="InterPro" id="IPR050550">
    <property type="entry name" value="SEC23_SEC24_subfamily"/>
</dbReference>
<dbReference type="GO" id="GO:0090110">
    <property type="term" value="P:COPII-coated vesicle cargo loading"/>
    <property type="evidence" value="ECO:0007669"/>
    <property type="project" value="TreeGrafter"/>
</dbReference>
<dbReference type="EMBL" id="JACEEZ010000272">
    <property type="protein sequence ID" value="KAG0730337.1"/>
    <property type="molecule type" value="Genomic_DNA"/>
</dbReference>
<dbReference type="GO" id="GO:0070971">
    <property type="term" value="C:endoplasmic reticulum exit site"/>
    <property type="evidence" value="ECO:0007669"/>
    <property type="project" value="TreeGrafter"/>
</dbReference>
<dbReference type="OrthoDB" id="49016at2759"/>
<sequence>MFVWVGSNTPSSWLVDVFGVAAPHQLDPVMAELPLLDNPTSKRVRDIVATVRSQRKRHVRMFVVPQQGKHEMVMRNYLVEDKGMYGTPSYVDFLCHVHKEIRALLS</sequence>
<gene>
    <name evidence="1" type="primary">SEC24C</name>
    <name evidence="1" type="ORF">GWK47_028455</name>
</gene>
<organism evidence="1 2">
    <name type="scientific">Chionoecetes opilio</name>
    <name type="common">Atlantic snow crab</name>
    <name type="synonym">Cancer opilio</name>
    <dbReference type="NCBI Taxonomy" id="41210"/>
    <lineage>
        <taxon>Eukaryota</taxon>
        <taxon>Metazoa</taxon>
        <taxon>Ecdysozoa</taxon>
        <taxon>Arthropoda</taxon>
        <taxon>Crustacea</taxon>
        <taxon>Multicrustacea</taxon>
        <taxon>Malacostraca</taxon>
        <taxon>Eumalacostraca</taxon>
        <taxon>Eucarida</taxon>
        <taxon>Decapoda</taxon>
        <taxon>Pleocyemata</taxon>
        <taxon>Brachyura</taxon>
        <taxon>Eubrachyura</taxon>
        <taxon>Majoidea</taxon>
        <taxon>Majidae</taxon>
        <taxon>Chionoecetes</taxon>
    </lineage>
</organism>
<dbReference type="Gene3D" id="3.40.20.10">
    <property type="entry name" value="Severin"/>
    <property type="match status" value="1"/>
</dbReference>
<keyword evidence="2" id="KW-1185">Reference proteome</keyword>
<protein>
    <submittedName>
        <fullName evidence="1">Protein transport protein Sec24C</fullName>
    </submittedName>
</protein>
<dbReference type="PANTHER" id="PTHR13803">
    <property type="entry name" value="SEC24-RELATED PROTEIN"/>
    <property type="match status" value="1"/>
</dbReference>
<dbReference type="GO" id="GO:0000149">
    <property type="term" value="F:SNARE binding"/>
    <property type="evidence" value="ECO:0007669"/>
    <property type="project" value="TreeGrafter"/>
</dbReference>
<proteinExistence type="predicted"/>
<dbReference type="AlphaFoldDB" id="A0A8J5D5Q1"/>
<dbReference type="InterPro" id="IPR036180">
    <property type="entry name" value="Gelsolin-like_dom_sf"/>
</dbReference>
<dbReference type="GO" id="GO:0030127">
    <property type="term" value="C:COPII vesicle coat"/>
    <property type="evidence" value="ECO:0007669"/>
    <property type="project" value="TreeGrafter"/>
</dbReference>